<keyword evidence="3" id="KW-0597">Phosphoprotein</keyword>
<feature type="transmembrane region" description="Helical" evidence="6">
    <location>
        <begin position="41"/>
        <end position="59"/>
    </location>
</feature>
<dbReference type="PROSITE" id="PS50109">
    <property type="entry name" value="HIS_KIN"/>
    <property type="match status" value="1"/>
</dbReference>
<dbReference type="EMBL" id="QUSX01000001">
    <property type="protein sequence ID" value="RRQ49232.1"/>
    <property type="molecule type" value="Genomic_DNA"/>
</dbReference>
<dbReference type="SUPFAM" id="SSF55874">
    <property type="entry name" value="ATPase domain of HSP90 chaperone/DNA topoisomerase II/histidine kinase"/>
    <property type="match status" value="1"/>
</dbReference>
<feature type="transmembrane region" description="Helical" evidence="6">
    <location>
        <begin position="118"/>
        <end position="138"/>
    </location>
</feature>
<feature type="transmembrane region" description="Helical" evidence="6">
    <location>
        <begin position="94"/>
        <end position="112"/>
    </location>
</feature>
<dbReference type="GO" id="GO:0030295">
    <property type="term" value="F:protein kinase activator activity"/>
    <property type="evidence" value="ECO:0007669"/>
    <property type="project" value="TreeGrafter"/>
</dbReference>
<dbReference type="AlphaFoldDB" id="A0A3R8Q443"/>
<reference evidence="9" key="1">
    <citation type="submission" date="2018-08" db="EMBL/GenBank/DDBJ databases">
        <authorList>
            <person name="Khan S.A."/>
            <person name="J S.E."/>
        </authorList>
    </citation>
    <scope>NUCLEOTIDE SEQUENCE [LARGE SCALE GENOMIC DNA]</scope>
    <source>
        <strain evidence="9">PoM-212</strain>
    </source>
</reference>
<keyword evidence="6" id="KW-0812">Transmembrane</keyword>
<dbReference type="Gene3D" id="3.30.565.10">
    <property type="entry name" value="Histidine kinase-like ATPase, C-terminal domain"/>
    <property type="match status" value="1"/>
</dbReference>
<evidence type="ECO:0000259" key="7">
    <source>
        <dbReference type="PROSITE" id="PS50109"/>
    </source>
</evidence>
<evidence type="ECO:0000256" key="3">
    <source>
        <dbReference type="ARBA" id="ARBA00022553"/>
    </source>
</evidence>
<evidence type="ECO:0000256" key="4">
    <source>
        <dbReference type="ARBA" id="ARBA00022679"/>
    </source>
</evidence>
<dbReference type="Proteomes" id="UP000286990">
    <property type="component" value="Unassembled WGS sequence"/>
</dbReference>
<dbReference type="GO" id="GO:0000156">
    <property type="term" value="F:phosphorelay response regulator activity"/>
    <property type="evidence" value="ECO:0007669"/>
    <property type="project" value="TreeGrafter"/>
</dbReference>
<feature type="transmembrane region" description="Helical" evidence="6">
    <location>
        <begin position="145"/>
        <end position="166"/>
    </location>
</feature>
<reference evidence="9" key="2">
    <citation type="submission" date="2018-12" db="EMBL/GenBank/DDBJ databases">
        <title>Maribacter lutimaris sp. nov., isolated from marine sediment.</title>
        <authorList>
            <person name="Kim K.K."/>
        </authorList>
    </citation>
    <scope>NUCLEOTIDE SEQUENCE [LARGE SCALE GENOMIC DNA]</scope>
    <source>
        <strain evidence="9">PoM-212</strain>
    </source>
</reference>
<dbReference type="Gene3D" id="1.10.287.130">
    <property type="match status" value="1"/>
</dbReference>
<keyword evidence="9" id="KW-1185">Reference proteome</keyword>
<dbReference type="SMART" id="SM00387">
    <property type="entry name" value="HATPase_c"/>
    <property type="match status" value="1"/>
</dbReference>
<dbReference type="Pfam" id="PF02518">
    <property type="entry name" value="HATPase_c"/>
    <property type="match status" value="1"/>
</dbReference>
<name>A0A3R8Q443_9FLAO</name>
<dbReference type="InterPro" id="IPR005467">
    <property type="entry name" value="His_kinase_dom"/>
</dbReference>
<keyword evidence="6" id="KW-0472">Membrane</keyword>
<evidence type="ECO:0000256" key="1">
    <source>
        <dbReference type="ARBA" id="ARBA00000085"/>
    </source>
</evidence>
<comment type="caution">
    <text evidence="8">The sequence shown here is derived from an EMBL/GenBank/DDBJ whole genome shotgun (WGS) entry which is preliminary data.</text>
</comment>
<dbReference type="GO" id="GO:0007234">
    <property type="term" value="P:osmosensory signaling via phosphorelay pathway"/>
    <property type="evidence" value="ECO:0007669"/>
    <property type="project" value="TreeGrafter"/>
</dbReference>
<dbReference type="EC" id="2.7.13.3" evidence="2"/>
<dbReference type="InterPro" id="IPR036097">
    <property type="entry name" value="HisK_dim/P_sf"/>
</dbReference>
<dbReference type="PRINTS" id="PR00344">
    <property type="entry name" value="BCTRLSENSOR"/>
</dbReference>
<dbReference type="InterPro" id="IPR003661">
    <property type="entry name" value="HisK_dim/P_dom"/>
</dbReference>
<evidence type="ECO:0000313" key="8">
    <source>
        <dbReference type="EMBL" id="RRQ49232.1"/>
    </source>
</evidence>
<dbReference type="PANTHER" id="PTHR42878:SF15">
    <property type="entry name" value="BACTERIOPHYTOCHROME"/>
    <property type="match status" value="1"/>
</dbReference>
<dbReference type="GO" id="GO:0000155">
    <property type="term" value="F:phosphorelay sensor kinase activity"/>
    <property type="evidence" value="ECO:0007669"/>
    <property type="project" value="InterPro"/>
</dbReference>
<keyword evidence="5 8" id="KW-0418">Kinase</keyword>
<accession>A0A3R8Q443</accession>
<feature type="transmembrane region" description="Helical" evidence="6">
    <location>
        <begin position="71"/>
        <end position="87"/>
    </location>
</feature>
<dbReference type="InterPro" id="IPR003594">
    <property type="entry name" value="HATPase_dom"/>
</dbReference>
<dbReference type="InterPro" id="IPR004358">
    <property type="entry name" value="Sig_transdc_His_kin-like_C"/>
</dbReference>
<proteinExistence type="predicted"/>
<feature type="transmembrane region" description="Helical" evidence="6">
    <location>
        <begin position="172"/>
        <end position="191"/>
    </location>
</feature>
<keyword evidence="6" id="KW-1133">Transmembrane helix</keyword>
<dbReference type="CDD" id="cd00082">
    <property type="entry name" value="HisKA"/>
    <property type="match status" value="1"/>
</dbReference>
<evidence type="ECO:0000256" key="2">
    <source>
        <dbReference type="ARBA" id="ARBA00012438"/>
    </source>
</evidence>
<protein>
    <recommendedName>
        <fullName evidence="2">histidine kinase</fullName>
        <ecNumber evidence="2">2.7.13.3</ecNumber>
    </recommendedName>
</protein>
<dbReference type="InterPro" id="IPR050351">
    <property type="entry name" value="BphY/WalK/GraS-like"/>
</dbReference>
<gene>
    <name evidence="8" type="ORF">DZC72_00975</name>
</gene>
<comment type="catalytic activity">
    <reaction evidence="1">
        <text>ATP + protein L-histidine = ADP + protein N-phospho-L-histidine.</text>
        <dbReference type="EC" id="2.7.13.3"/>
    </reaction>
</comment>
<feature type="domain" description="Histidine kinase" evidence="7">
    <location>
        <begin position="235"/>
        <end position="445"/>
    </location>
</feature>
<keyword evidence="4" id="KW-0808">Transferase</keyword>
<dbReference type="FunFam" id="3.30.565.10:FF:000006">
    <property type="entry name" value="Sensor histidine kinase WalK"/>
    <property type="match status" value="1"/>
</dbReference>
<evidence type="ECO:0000256" key="5">
    <source>
        <dbReference type="ARBA" id="ARBA00022777"/>
    </source>
</evidence>
<evidence type="ECO:0000256" key="6">
    <source>
        <dbReference type="SAM" id="Phobius"/>
    </source>
</evidence>
<dbReference type="InterPro" id="IPR036890">
    <property type="entry name" value="HATPase_C_sf"/>
</dbReference>
<dbReference type="PANTHER" id="PTHR42878">
    <property type="entry name" value="TWO-COMPONENT HISTIDINE KINASE"/>
    <property type="match status" value="1"/>
</dbReference>
<evidence type="ECO:0000313" key="9">
    <source>
        <dbReference type="Proteomes" id="UP000286990"/>
    </source>
</evidence>
<dbReference type="SUPFAM" id="SSF47384">
    <property type="entry name" value="Homodimeric domain of signal transducing histidine kinase"/>
    <property type="match status" value="1"/>
</dbReference>
<sequence>MELPILLRGKEGRNFTIIIGNNMFRIIGAMDDFELRSSRPVLLLISPGLYLYSMAIGYFDTERVELDWAPEVLSLFFMVVGLAPFFLNSWCRKYYGYIVFAALTIFAHYLIITSALNQFHLSYLLGTYVVLFGGILLLTHRILIILYTFSSFLHLFLQLGVSNVSFSDKGAVLLSLATIFVFSMFIQNGFIRYKYKLRKQNMDLETMVKQRTKALERRARELSLKNRELEEFAYVVSHDIKSPLRNVHSLGTWILEDMNDGRLEQGKVNLQLLMDQVGQMDMLVDGILKYSLGIEKKTVTALLDLNEVVDGLIRANNSEKVIIEKDSSLPRLLVDRTQMLQVYQNLIQNAIKYNDKPIAYINVGVMDEVDRFTFYVQDNGMGIAKEHFDRIFKLFQKLEEDKRKDSSGIGLAVVKKILAKNGGEIWLESEAGKGTTFYFSFLKEDVLFNFGNKKSQKESLAYSEVP</sequence>
<organism evidence="8 9">
    <name type="scientific">Maribacter algicola</name>
    <dbReference type="NCBI Taxonomy" id="2498892"/>
    <lineage>
        <taxon>Bacteria</taxon>
        <taxon>Pseudomonadati</taxon>
        <taxon>Bacteroidota</taxon>
        <taxon>Flavobacteriia</taxon>
        <taxon>Flavobacteriales</taxon>
        <taxon>Flavobacteriaceae</taxon>
        <taxon>Maribacter</taxon>
    </lineage>
</organism>